<dbReference type="EMBL" id="JAGTJQ010000013">
    <property type="protein sequence ID" value="KAH7014111.1"/>
    <property type="molecule type" value="Genomic_DNA"/>
</dbReference>
<comment type="caution">
    <text evidence="2">The sequence shown here is derived from an EMBL/GenBank/DDBJ whole genome shotgun (WGS) entry which is preliminary data.</text>
</comment>
<feature type="domain" description="Heterokaryon incompatibility" evidence="1">
    <location>
        <begin position="22"/>
        <end position="108"/>
    </location>
</feature>
<gene>
    <name evidence="2" type="ORF">B0I36DRAFT_225429</name>
</gene>
<dbReference type="OrthoDB" id="194358at2759"/>
<keyword evidence="3" id="KW-1185">Reference proteome</keyword>
<protein>
    <submittedName>
        <fullName evidence="2">Heterokaryon incompatibility protein-domain-containing protein</fullName>
    </submittedName>
</protein>
<dbReference type="RefSeq" id="XP_046005078.1">
    <property type="nucleotide sequence ID" value="XM_046149065.1"/>
</dbReference>
<evidence type="ECO:0000259" key="1">
    <source>
        <dbReference type="Pfam" id="PF06985"/>
    </source>
</evidence>
<dbReference type="InterPro" id="IPR010730">
    <property type="entry name" value="HET"/>
</dbReference>
<feature type="non-terminal residue" evidence="2">
    <location>
        <position position="252"/>
    </location>
</feature>
<reference evidence="2" key="1">
    <citation type="journal article" date="2021" name="Nat. Commun.">
        <title>Genetic determinants of endophytism in the Arabidopsis root mycobiome.</title>
        <authorList>
            <person name="Mesny F."/>
            <person name="Miyauchi S."/>
            <person name="Thiergart T."/>
            <person name="Pickel B."/>
            <person name="Atanasova L."/>
            <person name="Karlsson M."/>
            <person name="Huettel B."/>
            <person name="Barry K.W."/>
            <person name="Haridas S."/>
            <person name="Chen C."/>
            <person name="Bauer D."/>
            <person name="Andreopoulos W."/>
            <person name="Pangilinan J."/>
            <person name="LaButti K."/>
            <person name="Riley R."/>
            <person name="Lipzen A."/>
            <person name="Clum A."/>
            <person name="Drula E."/>
            <person name="Henrissat B."/>
            <person name="Kohler A."/>
            <person name="Grigoriev I.V."/>
            <person name="Martin F.M."/>
            <person name="Hacquard S."/>
        </authorList>
    </citation>
    <scope>NUCLEOTIDE SEQUENCE</scope>
    <source>
        <strain evidence="2">MPI-CAGE-CH-0230</strain>
    </source>
</reference>
<dbReference type="AlphaFoldDB" id="A0A9P8XRV0"/>
<sequence length="252" mass="29016">MRLLRSDTLEPVEFMPNQIPPYAILSHTWEDEEVSFEELMGHDKAWQNKAGWKKIVAFAEIASSDGYQYVWADTCCIDKKSSAELQEAINSMYKWYRDSQVCYAYLSDVMIGPPVEGRSAVEGVQGSAFREARWFRRGWTLQELLAPHHVVFFDQEWNQIGDKTTLLEYLEEITGIDERFLSSPAMVPEASVAERMSWMAGRQTTRDEDIAYCMLGIFGIHMPMLYGEGHTAFARLQEKIMKVNDDSTLLAW</sequence>
<dbReference type="Pfam" id="PF06985">
    <property type="entry name" value="HET"/>
    <property type="match status" value="1"/>
</dbReference>
<evidence type="ECO:0000313" key="3">
    <source>
        <dbReference type="Proteomes" id="UP000756346"/>
    </source>
</evidence>
<dbReference type="GeneID" id="70178611"/>
<dbReference type="PANTHER" id="PTHR10622:SF10">
    <property type="entry name" value="HET DOMAIN-CONTAINING PROTEIN"/>
    <property type="match status" value="1"/>
</dbReference>
<dbReference type="Proteomes" id="UP000756346">
    <property type="component" value="Unassembled WGS sequence"/>
</dbReference>
<accession>A0A9P8XRV0</accession>
<proteinExistence type="predicted"/>
<name>A0A9P8XRV0_9PEZI</name>
<organism evidence="2 3">
    <name type="scientific">Microdochium trichocladiopsis</name>
    <dbReference type="NCBI Taxonomy" id="1682393"/>
    <lineage>
        <taxon>Eukaryota</taxon>
        <taxon>Fungi</taxon>
        <taxon>Dikarya</taxon>
        <taxon>Ascomycota</taxon>
        <taxon>Pezizomycotina</taxon>
        <taxon>Sordariomycetes</taxon>
        <taxon>Xylariomycetidae</taxon>
        <taxon>Xylariales</taxon>
        <taxon>Microdochiaceae</taxon>
        <taxon>Microdochium</taxon>
    </lineage>
</organism>
<evidence type="ECO:0000313" key="2">
    <source>
        <dbReference type="EMBL" id="KAH7014111.1"/>
    </source>
</evidence>
<dbReference type="PANTHER" id="PTHR10622">
    <property type="entry name" value="HET DOMAIN-CONTAINING PROTEIN"/>
    <property type="match status" value="1"/>
</dbReference>